<name>A0ABU3NUI1_9FIRM</name>
<dbReference type="SUPFAM" id="SSF46785">
    <property type="entry name" value="Winged helix' DNA-binding domain"/>
    <property type="match status" value="1"/>
</dbReference>
<accession>A0ABU3NUI1</accession>
<proteinExistence type="predicted"/>
<gene>
    <name evidence="1" type="ORF">Q4T40_04395</name>
</gene>
<organism evidence="1 2">
    <name type="scientific">Anaeroselena agilis</name>
    <dbReference type="NCBI Taxonomy" id="3063788"/>
    <lineage>
        <taxon>Bacteria</taxon>
        <taxon>Bacillati</taxon>
        <taxon>Bacillota</taxon>
        <taxon>Negativicutes</taxon>
        <taxon>Acetonemataceae</taxon>
        <taxon>Anaeroselena</taxon>
    </lineage>
</organism>
<protein>
    <submittedName>
        <fullName evidence="1">Rrf2 family transcriptional regulator</fullName>
    </submittedName>
</protein>
<dbReference type="PROSITE" id="PS51197">
    <property type="entry name" value="HTH_RRF2_2"/>
    <property type="match status" value="1"/>
</dbReference>
<dbReference type="InterPro" id="IPR036388">
    <property type="entry name" value="WH-like_DNA-bd_sf"/>
</dbReference>
<dbReference type="RefSeq" id="WP_413779019.1">
    <property type="nucleotide sequence ID" value="NZ_JAUOZS010000001.1"/>
</dbReference>
<evidence type="ECO:0000313" key="1">
    <source>
        <dbReference type="EMBL" id="MDT8900476.1"/>
    </source>
</evidence>
<dbReference type="NCBIfam" id="TIGR00738">
    <property type="entry name" value="rrf2_super"/>
    <property type="match status" value="1"/>
</dbReference>
<dbReference type="PROSITE" id="PS01332">
    <property type="entry name" value="HTH_RRF2_1"/>
    <property type="match status" value="1"/>
</dbReference>
<dbReference type="InterPro" id="IPR000944">
    <property type="entry name" value="Tscrpt_reg_Rrf2"/>
</dbReference>
<keyword evidence="2" id="KW-1185">Reference proteome</keyword>
<dbReference type="EMBL" id="JAUOZS010000001">
    <property type="protein sequence ID" value="MDT8900476.1"/>
    <property type="molecule type" value="Genomic_DNA"/>
</dbReference>
<reference evidence="1 2" key="1">
    <citation type="submission" date="2023-07" db="EMBL/GenBank/DDBJ databases">
        <title>The novel representative of Negativicutes class, Anaeroselena agilis gen. nov. sp. nov.</title>
        <authorList>
            <person name="Prokofeva M.I."/>
            <person name="Elcheninov A.G."/>
            <person name="Klyukina A."/>
            <person name="Kublanov I.V."/>
            <person name="Frolov E.N."/>
            <person name="Podosokorskaya O.A."/>
        </authorList>
    </citation>
    <scope>NUCLEOTIDE SEQUENCE [LARGE SCALE GENOMIC DNA]</scope>
    <source>
        <strain evidence="1 2">4137-cl</strain>
    </source>
</reference>
<dbReference type="Pfam" id="PF02082">
    <property type="entry name" value="Rrf2"/>
    <property type="match status" value="1"/>
</dbReference>
<evidence type="ECO:0000313" key="2">
    <source>
        <dbReference type="Proteomes" id="UP001254848"/>
    </source>
</evidence>
<comment type="caution">
    <text evidence="1">The sequence shown here is derived from an EMBL/GenBank/DDBJ whole genome shotgun (WGS) entry which is preliminary data.</text>
</comment>
<dbReference type="PANTHER" id="PTHR33221:SF15">
    <property type="entry name" value="HTH-TYPE TRANSCRIPTIONAL REGULATOR YWGB-RELATED"/>
    <property type="match status" value="1"/>
</dbReference>
<dbReference type="InterPro" id="IPR030489">
    <property type="entry name" value="TR_Rrf2-type_CS"/>
</dbReference>
<dbReference type="Gene3D" id="1.10.10.10">
    <property type="entry name" value="Winged helix-like DNA-binding domain superfamily/Winged helix DNA-binding domain"/>
    <property type="match status" value="1"/>
</dbReference>
<sequence length="140" mass="15210">MQFNQATDYAFRAMLHLAARPPGSIVSIQQLAASEAIPPRFLQKITRPLGKAGLIRSHRGVEGGFALARPAEEISLLDIITAVEGKLVVHRCLAEREACNKHCTEECPVHATLARLQAQLVAGLRQANLAALVAEQRGRK</sequence>
<dbReference type="PANTHER" id="PTHR33221">
    <property type="entry name" value="WINGED HELIX-TURN-HELIX TRANSCRIPTIONAL REGULATOR, RRF2 FAMILY"/>
    <property type="match status" value="1"/>
</dbReference>
<dbReference type="InterPro" id="IPR036390">
    <property type="entry name" value="WH_DNA-bd_sf"/>
</dbReference>
<dbReference type="Proteomes" id="UP001254848">
    <property type="component" value="Unassembled WGS sequence"/>
</dbReference>